<dbReference type="RefSeq" id="WP_244713592.1">
    <property type="nucleotide sequence ID" value="NZ_CP095049.1"/>
</dbReference>
<dbReference type="Proteomes" id="UP000831785">
    <property type="component" value="Chromosome"/>
</dbReference>
<dbReference type="EMBL" id="CP095049">
    <property type="protein sequence ID" value="UOQ50760.1"/>
    <property type="molecule type" value="Genomic_DNA"/>
</dbReference>
<dbReference type="InterPro" id="IPR013783">
    <property type="entry name" value="Ig-like_fold"/>
</dbReference>
<gene>
    <name evidence="2" type="ORF">MUN80_13425</name>
</gene>
<name>A0ABY4F2I2_9BACT</name>
<dbReference type="PROSITE" id="PS50093">
    <property type="entry name" value="PKD"/>
    <property type="match status" value="1"/>
</dbReference>
<dbReference type="SUPFAM" id="SSF49299">
    <property type="entry name" value="PKD domain"/>
    <property type="match status" value="1"/>
</dbReference>
<dbReference type="SMART" id="SM00089">
    <property type="entry name" value="PKD"/>
    <property type="match status" value="1"/>
</dbReference>
<proteinExistence type="predicted"/>
<sequence length="227" mass="25071">MFLSQYYAQFLLLLTFLLLGCKKEPAPLATAGISSSGTILEVNESFWLSNMSTHAAHYEWKLPDGTVSTQRDLAVTFPKPGIYSVELTAYNLDDIPVSTSITLRVGIRAVKEVRVTKMNFTADTGEPWDKADGTGPDVSFLLINGATKADVTSAQLPLVWNMSSISHQIVPARDDKSWRIVFWEESEPPFGLDLCGERKLPLGSTMLTEMRWATAQRPTRTGIEAAV</sequence>
<dbReference type="CDD" id="cd00146">
    <property type="entry name" value="PKD"/>
    <property type="match status" value="1"/>
</dbReference>
<dbReference type="InterPro" id="IPR000601">
    <property type="entry name" value="PKD_dom"/>
</dbReference>
<feature type="domain" description="PKD" evidence="1">
    <location>
        <begin position="58"/>
        <end position="105"/>
    </location>
</feature>
<dbReference type="Gene3D" id="2.60.40.10">
    <property type="entry name" value="Immunoglobulins"/>
    <property type="match status" value="1"/>
</dbReference>
<dbReference type="InterPro" id="IPR022409">
    <property type="entry name" value="PKD/Chitinase_dom"/>
</dbReference>
<accession>A0ABY4F2I2</accession>
<protein>
    <submittedName>
        <fullName evidence="2">PKD domain-containing protein</fullName>
    </submittedName>
</protein>
<reference evidence="2 3" key="1">
    <citation type="submission" date="2022-04" db="EMBL/GenBank/DDBJ databases">
        <title>Hymenobacter sp. isolated from the air.</title>
        <authorList>
            <person name="Won M."/>
            <person name="Lee C.-M."/>
            <person name="Woen H.-Y."/>
            <person name="Kwon S.-W."/>
        </authorList>
    </citation>
    <scope>NUCLEOTIDE SEQUENCE [LARGE SCALE GENOMIC DNA]</scope>
    <source>
        <strain evidence="3">5116 S-27</strain>
    </source>
</reference>
<evidence type="ECO:0000313" key="3">
    <source>
        <dbReference type="Proteomes" id="UP000831785"/>
    </source>
</evidence>
<evidence type="ECO:0000259" key="1">
    <source>
        <dbReference type="PROSITE" id="PS50093"/>
    </source>
</evidence>
<dbReference type="InterPro" id="IPR035986">
    <property type="entry name" value="PKD_dom_sf"/>
</dbReference>
<organism evidence="2 3">
    <name type="scientific">Hymenobacter cellulosivorans</name>
    <dbReference type="NCBI Taxonomy" id="2932249"/>
    <lineage>
        <taxon>Bacteria</taxon>
        <taxon>Pseudomonadati</taxon>
        <taxon>Bacteroidota</taxon>
        <taxon>Cytophagia</taxon>
        <taxon>Cytophagales</taxon>
        <taxon>Hymenobacteraceae</taxon>
        <taxon>Hymenobacter</taxon>
    </lineage>
</organism>
<dbReference type="Pfam" id="PF00801">
    <property type="entry name" value="PKD"/>
    <property type="match status" value="1"/>
</dbReference>
<evidence type="ECO:0000313" key="2">
    <source>
        <dbReference type="EMBL" id="UOQ50760.1"/>
    </source>
</evidence>
<keyword evidence="3" id="KW-1185">Reference proteome</keyword>